<keyword evidence="1" id="KW-0560">Oxidoreductase</keyword>
<dbReference type="InterPro" id="IPR016161">
    <property type="entry name" value="Ald_DH/histidinol_DH"/>
</dbReference>
<evidence type="ECO:0000256" key="1">
    <source>
        <dbReference type="ARBA" id="ARBA00023002"/>
    </source>
</evidence>
<organism evidence="3 4">
    <name type="scientific">Dimargaris verticillata</name>
    <dbReference type="NCBI Taxonomy" id="2761393"/>
    <lineage>
        <taxon>Eukaryota</taxon>
        <taxon>Fungi</taxon>
        <taxon>Fungi incertae sedis</taxon>
        <taxon>Zoopagomycota</taxon>
        <taxon>Kickxellomycotina</taxon>
        <taxon>Dimargaritomycetes</taxon>
        <taxon>Dimargaritales</taxon>
        <taxon>Dimargaritaceae</taxon>
        <taxon>Dimargaris</taxon>
    </lineage>
</organism>
<dbReference type="Proteomes" id="UP001151582">
    <property type="component" value="Unassembled WGS sequence"/>
</dbReference>
<accession>A0A9W8AWS9</accession>
<keyword evidence="4" id="KW-1185">Reference proteome</keyword>
<gene>
    <name evidence="3" type="ORF">H4R34_006095</name>
</gene>
<evidence type="ECO:0000259" key="2">
    <source>
        <dbReference type="Pfam" id="PF00171"/>
    </source>
</evidence>
<reference evidence="3" key="1">
    <citation type="submission" date="2022-07" db="EMBL/GenBank/DDBJ databases">
        <title>Phylogenomic reconstructions and comparative analyses of Kickxellomycotina fungi.</title>
        <authorList>
            <person name="Reynolds N.K."/>
            <person name="Stajich J.E."/>
            <person name="Barry K."/>
            <person name="Grigoriev I.V."/>
            <person name="Crous P."/>
            <person name="Smith M.E."/>
        </authorList>
    </citation>
    <scope>NUCLEOTIDE SEQUENCE</scope>
    <source>
        <strain evidence="3">RSA 567</strain>
    </source>
</reference>
<comment type="caution">
    <text evidence="3">The sequence shown here is derived from an EMBL/GenBank/DDBJ whole genome shotgun (WGS) entry which is preliminary data.</text>
</comment>
<dbReference type="InterPro" id="IPR016162">
    <property type="entry name" value="Ald_DH_N"/>
</dbReference>
<dbReference type="InterPro" id="IPR015590">
    <property type="entry name" value="Aldehyde_DH_dom"/>
</dbReference>
<feature type="non-terminal residue" evidence="3">
    <location>
        <position position="172"/>
    </location>
</feature>
<dbReference type="Gene3D" id="3.40.605.10">
    <property type="entry name" value="Aldehyde Dehydrogenase, Chain A, domain 1"/>
    <property type="match status" value="1"/>
</dbReference>
<sequence>MRYGPVLARSPQRLPTLGAALLRSNGAGLGLGTTKRFMTGHVQLKDQALLRSQALIGNEWVGAQSGATFDVTDPGAGNSLGQVADLATQDVDRAIATAAQAFGTWKTTTAQQRHDLLIKWYELIRQHEDDLATLMTLENGKPLNEARGEVRYAASFIQWFAAEAKRIEGDVL</sequence>
<dbReference type="Pfam" id="PF00171">
    <property type="entry name" value="Aldedh"/>
    <property type="match status" value="1"/>
</dbReference>
<dbReference type="EMBL" id="JANBQB010001834">
    <property type="protein sequence ID" value="KAJ1970266.1"/>
    <property type="molecule type" value="Genomic_DNA"/>
</dbReference>
<dbReference type="SUPFAM" id="SSF53720">
    <property type="entry name" value="ALDH-like"/>
    <property type="match status" value="1"/>
</dbReference>
<dbReference type="PANTHER" id="PTHR43353">
    <property type="entry name" value="SUCCINATE-SEMIALDEHYDE DEHYDROGENASE, MITOCHONDRIAL"/>
    <property type="match status" value="1"/>
</dbReference>
<dbReference type="GO" id="GO:0004777">
    <property type="term" value="F:succinate-semialdehyde dehydrogenase (NAD+) activity"/>
    <property type="evidence" value="ECO:0007669"/>
    <property type="project" value="TreeGrafter"/>
</dbReference>
<protein>
    <recommendedName>
        <fullName evidence="2">Aldehyde dehydrogenase domain-containing protein</fullName>
    </recommendedName>
</protein>
<dbReference type="OrthoDB" id="310895at2759"/>
<dbReference type="InterPro" id="IPR050740">
    <property type="entry name" value="Aldehyde_DH_Superfamily"/>
</dbReference>
<proteinExistence type="predicted"/>
<dbReference type="GO" id="GO:0009450">
    <property type="term" value="P:gamma-aminobutyric acid catabolic process"/>
    <property type="evidence" value="ECO:0007669"/>
    <property type="project" value="TreeGrafter"/>
</dbReference>
<feature type="domain" description="Aldehyde dehydrogenase" evidence="2">
    <location>
        <begin position="60"/>
        <end position="171"/>
    </location>
</feature>
<evidence type="ECO:0000313" key="4">
    <source>
        <dbReference type="Proteomes" id="UP001151582"/>
    </source>
</evidence>
<name>A0A9W8AWS9_9FUNG</name>
<dbReference type="AlphaFoldDB" id="A0A9W8AWS9"/>
<evidence type="ECO:0000313" key="3">
    <source>
        <dbReference type="EMBL" id="KAJ1970266.1"/>
    </source>
</evidence>
<dbReference type="PANTHER" id="PTHR43353:SF5">
    <property type="entry name" value="SUCCINATE-SEMIALDEHYDE DEHYDROGENASE, MITOCHONDRIAL"/>
    <property type="match status" value="1"/>
</dbReference>